<dbReference type="PANTHER" id="PTHR46211">
    <property type="entry name" value="GLYCEROPHOSPHORYL DIESTER PHOSPHODIESTERASE"/>
    <property type="match status" value="1"/>
</dbReference>
<gene>
    <name evidence="3" type="ORF">ESZ47_03415</name>
</gene>
<feature type="transmembrane region" description="Helical" evidence="1">
    <location>
        <begin position="102"/>
        <end position="121"/>
    </location>
</feature>
<dbReference type="RefSeq" id="WP_148604759.1">
    <property type="nucleotide sequence ID" value="NZ_SDGY01000001.1"/>
</dbReference>
<comment type="caution">
    <text evidence="3">The sequence shown here is derived from an EMBL/GenBank/DDBJ whole genome shotgun (WGS) entry which is preliminary data.</text>
</comment>
<dbReference type="AlphaFoldDB" id="A0A6P2CMV2"/>
<organism evidence="3 4">
    <name type="scientific">Leuconostoc litchii</name>
    <dbReference type="NCBI Taxonomy" id="1981069"/>
    <lineage>
        <taxon>Bacteria</taxon>
        <taxon>Bacillati</taxon>
        <taxon>Bacillota</taxon>
        <taxon>Bacilli</taxon>
        <taxon>Lactobacillales</taxon>
        <taxon>Lactobacillaceae</taxon>
        <taxon>Leuconostoc</taxon>
    </lineage>
</organism>
<dbReference type="InterPro" id="IPR017946">
    <property type="entry name" value="PLC-like_Pdiesterase_TIM-brl"/>
</dbReference>
<keyword evidence="1" id="KW-1133">Transmembrane helix</keyword>
<dbReference type="Pfam" id="PF03009">
    <property type="entry name" value="GDPD"/>
    <property type="match status" value="1"/>
</dbReference>
<dbReference type="GO" id="GO:0006629">
    <property type="term" value="P:lipid metabolic process"/>
    <property type="evidence" value="ECO:0007669"/>
    <property type="project" value="InterPro"/>
</dbReference>
<evidence type="ECO:0000256" key="1">
    <source>
        <dbReference type="SAM" id="Phobius"/>
    </source>
</evidence>
<dbReference type="GO" id="GO:0008081">
    <property type="term" value="F:phosphoric diester hydrolase activity"/>
    <property type="evidence" value="ECO:0007669"/>
    <property type="project" value="InterPro"/>
</dbReference>
<feature type="transmembrane region" description="Helical" evidence="1">
    <location>
        <begin position="141"/>
        <end position="160"/>
    </location>
</feature>
<dbReference type="OrthoDB" id="384721at2"/>
<feature type="transmembrane region" description="Helical" evidence="1">
    <location>
        <begin position="194"/>
        <end position="216"/>
    </location>
</feature>
<reference evidence="3 4" key="1">
    <citation type="submission" date="2019-01" db="EMBL/GenBank/DDBJ databases">
        <title>Leuconostoc litchii sp. nov., a novel lactic acid bacterium isolated from lychee.</title>
        <authorList>
            <person name="Wang L.-T."/>
        </authorList>
    </citation>
    <scope>NUCLEOTIDE SEQUENCE [LARGE SCALE GENOMIC DNA]</scope>
    <source>
        <strain evidence="3 4">MB7</strain>
    </source>
</reference>
<dbReference type="EMBL" id="SDGY01000001">
    <property type="protein sequence ID" value="TYC47196.1"/>
    <property type="molecule type" value="Genomic_DNA"/>
</dbReference>
<dbReference type="SUPFAM" id="SSF51695">
    <property type="entry name" value="PLC-like phosphodiesterases"/>
    <property type="match status" value="1"/>
</dbReference>
<evidence type="ECO:0000313" key="4">
    <source>
        <dbReference type="Proteomes" id="UP000442244"/>
    </source>
</evidence>
<feature type="transmembrane region" description="Helical" evidence="1">
    <location>
        <begin position="12"/>
        <end position="30"/>
    </location>
</feature>
<name>A0A6P2CMV2_9LACO</name>
<protein>
    <submittedName>
        <fullName evidence="3">Glycerophosphodiester phosphodiesterase</fullName>
    </submittedName>
</protein>
<keyword evidence="1" id="KW-0812">Transmembrane</keyword>
<dbReference type="PANTHER" id="PTHR46211:SF8">
    <property type="entry name" value="PHOSPHODIESTERASE"/>
    <property type="match status" value="1"/>
</dbReference>
<sequence>MNKIQYSKIVEIAVMLFIYNFFAKIAVTIVQKTLPNFYQINTSTWHHLLNSLLKYKIEFISLAIVYLLLWYLFAGIVLFFLRRSWGEKNGNSFIRQLFSYKLHITIFILIVLMVPLVSFGLKIPFAQYFSIPKTFIDMLSSFWINIIFTLVYVALVLLFIKFRHIIYYTIYKNQTLSMAIKTTVEEKMSSGLQLFVRSFVTAVLFGGFSLFILYVIQQLADAFFDITFKRTIANILIVLSTALMYVISAYVLNLYIILLSTHQKHESSQKIAYKSLLFQGAILVLIGMGSTFISGRYFITPRGQYLVIAHKGVSQLSAEPNSVNSLKNTIATKPDYIEIDIQPTKDGVYVLTHNTKVTTVSGKNIDISKTNWSDLKSKKIEEAGHQFYLSSFSKYLAVANKNKQKLLIELKLNDTATNKQLQQFVNNYGHQMVKNHSQIQSMNQNVVKRLHMYTNLTTGLLSPVKNNINRSKVSQFYAIEYSKVDAGLSNKINHYNKNLYSWTVNDKFDIETAYMLGVYGVITDKPKETREILQNVRKNMSYHRAFISMVFSQQNDI</sequence>
<accession>A0A6P2CMV2</accession>
<dbReference type="PROSITE" id="PS51704">
    <property type="entry name" value="GP_PDE"/>
    <property type="match status" value="1"/>
</dbReference>
<evidence type="ECO:0000259" key="2">
    <source>
        <dbReference type="PROSITE" id="PS51704"/>
    </source>
</evidence>
<feature type="domain" description="GP-PDE" evidence="2">
    <location>
        <begin position="305"/>
        <end position="533"/>
    </location>
</feature>
<feature type="transmembrane region" description="Helical" evidence="1">
    <location>
        <begin position="59"/>
        <end position="81"/>
    </location>
</feature>
<proteinExistence type="predicted"/>
<dbReference type="Proteomes" id="UP000442244">
    <property type="component" value="Unassembled WGS sequence"/>
</dbReference>
<evidence type="ECO:0000313" key="3">
    <source>
        <dbReference type="EMBL" id="TYC47196.1"/>
    </source>
</evidence>
<dbReference type="InterPro" id="IPR030395">
    <property type="entry name" value="GP_PDE_dom"/>
</dbReference>
<dbReference type="Gene3D" id="3.20.20.190">
    <property type="entry name" value="Phosphatidylinositol (PI) phosphodiesterase"/>
    <property type="match status" value="1"/>
</dbReference>
<feature type="transmembrane region" description="Helical" evidence="1">
    <location>
        <begin position="271"/>
        <end position="293"/>
    </location>
</feature>
<keyword evidence="4" id="KW-1185">Reference proteome</keyword>
<feature type="transmembrane region" description="Helical" evidence="1">
    <location>
        <begin position="236"/>
        <end position="259"/>
    </location>
</feature>
<keyword evidence="1" id="KW-0472">Membrane</keyword>